<evidence type="ECO:0000259" key="4">
    <source>
        <dbReference type="Pfam" id="PF12624"/>
    </source>
</evidence>
<dbReference type="PANTHER" id="PTHR16166:SF93">
    <property type="entry name" value="INTERMEMBRANE LIPID TRANSFER PROTEIN VPS13"/>
    <property type="match status" value="1"/>
</dbReference>
<dbReference type="PANTHER" id="PTHR16166">
    <property type="entry name" value="VACUOLAR PROTEIN SORTING-ASSOCIATED PROTEIN VPS13"/>
    <property type="match status" value="1"/>
</dbReference>
<dbReference type="Pfam" id="PF12624">
    <property type="entry name" value="VPS13_N"/>
    <property type="match status" value="1"/>
</dbReference>
<dbReference type="OrthoDB" id="272810at2759"/>
<evidence type="ECO:0000313" key="6">
    <source>
        <dbReference type="Proteomes" id="UP000244803"/>
    </source>
</evidence>
<dbReference type="Proteomes" id="UP000244803">
    <property type="component" value="Chromosome 3"/>
</dbReference>
<keyword evidence="2" id="KW-0813">Transport</keyword>
<accession>A0A976QQ80</accession>
<feature type="domain" description="Chorein N-terminal" evidence="4">
    <location>
        <begin position="1"/>
        <end position="211"/>
    </location>
</feature>
<proteinExistence type="inferred from homology"/>
<feature type="region of interest" description="Disordered" evidence="3">
    <location>
        <begin position="488"/>
        <end position="542"/>
    </location>
</feature>
<feature type="compositionally biased region" description="Polar residues" evidence="3">
    <location>
        <begin position="458"/>
        <end position="473"/>
    </location>
</feature>
<sequence>MFEGLVKRMLDTYLAPYVDGITQNLQMAVWSGNISLENLSLKDDITSRLALPFHDVSGKIGSINIRIPWASIGTTPIKIVIDSVYICIDNRSTKKTDEEILAHLRKKKNNLIGLLEHEYFEMANLQSEGKLSSSYIIKLSQKILNNIQIDFTNIHLQFFDEHSSFAFKIDSIFVRKSRGDESRKSLRLKTNDEFREEPVTHVCSLLGFSIYETKFNIPHEQINSKAILQIIVDQNSSNVDSSVPDENTGLLMLEPLSFRMYLAINAKNKSIYASLCIGSIVTNQSRLATKEKNHRSYIRNITQMASKINRESDPVESEPDKEDEDTLKIVLTSDVIRTFTKMWVDINMDRKRGRRLLMAKANDVKLDHDSLKKSTKAEFIKLYTKYKLSITEVKEEDAQELERLQDLIDLVPARYIARWKFACKRRTSAQVMTKENKSWFKWAKNIVRTTYTNYHTSRNASKNEDVQSAQADQVRQKRSFRPSFFSLNLNNTFGPSGRPGPDDPGSEDVKEGEGLEVSDDVTERTLKSQDGNPDVRQATDTEFSVGTDNFGIDYIDPLNSEPANTPGVEEAYVMSSSKDMNDLSDPDNGIYFDTVAGDRIDSGRLGSDYKGIEGEKHMVLLENLPGGLVLTEDEIKMIQETISLEELFEDSYTTSSYYFECVLPAFQFIVHMLNHSGGKSSRTGDDNIMIIDIQNLQSRLFMHAVVDMKDKDRYEGYFDLNLDSFDVILKDKKIMTFSQQNLPFQSIVDTYIDQPSPESVTLANNDEAISVQSGVGAAPSQSDAVNNESGDDGNERMRLLHSVSETEKCIMNLRVYHKIAKKGNVLVVNGELRPIETNVFPELIPVFFELMSLFKPIKRMFNEDFKMETYTYNTCASNITLASVTNEEEEDEVLCSTQEQAETVRELEHLGSKDMDSIQFINFDIKFSAPILIMYYENSRIDLYFGTLVLKSNGDCPIAKIDGTLELKQTQVTCNYMEKTFNFLRPLPVKIHYYLDVKNELMNLNVIFEEVFAQLEPMATSILFKVPSEIIKILIKNVTQESQGGAEASELTSRSTCRRENKLKYYKICSNVLIRHSGFSVANLNLHDIFKLDMYNVSIKMTNTLDNLNFNLSLESIIISNPTTKIPLFKTINANPSMVNSRFSSIGSYSYKSDYMSESELSIVNFSTMVEGNDRVVGDNEGKDSEIFGLTKNISLREGDSTELEEEYLDAIEDVSKSLDLEILTNIVEDTAYNVVNINIIELEGNWEYSTIKLIADGFQEYKEVLTNNMTATTFTTITTTFKTFKDRFMFHSAANLVNQAVRGGKQGESVQEDEDYGDDIEGFCIHDELPLLVSELKGKKVINGSLDGSGSELSHKSSDIKSAGVKPTDGLEHSDSLESVCSNLTNDPKVVTNCKVVIKGASVVFNNSTGDIIAKLSVGRIMHQMSKFKNNEKIIKLVIQTGKLYFGGRCILSHLSTTADGNHQGSDNVLGSQKSFDFGKMGSGDLPGGFSHGTAKISLRDDPAVSESDNLLVLNLKCYNSMELPYSMCFEGKVDKLVFVYFQHDINRFMEYFDDGILSVFLSKSYHKVVQRADEMRFFYHFSITSPIFIFPENKAVLPNGNNYYKQVLPPGSTLPLYIHNEGGSARADKTGENGKDVNLMMGKNEVPKGADKQICNIASVVDLWYFGSYILFELGHLEFKNSYSKLVDKYKSTIFLKMLGTKAQIIQQKNGTTGIEGVVLDATDLKVCTRGRNLMEIGIDSEALVTKLTRNQLTFIVDVFNENIGGAVYMVNEAGANNFTQNFPTKRESRYLIRLSLNKFQLYCYNNLNSNREVTENREYTSGEVKQVRFANVDTKKDNIIPLGLFEFTDITCCLDYASNNVKLLSYYQFGFISKSLTVTDLRENSFNKYKTLLKCNKPSSSGGSFAATCGSSNYVHGSAKDRVNGHLSQEDREREDMKASVDGLLFEWLRNYKNRTGNDFFKINEANFEAKTRSGTRGDEYKGSNEEGAGSVNYAEIDDHEDVIKCVVNSDPEESLIDVIVSNSEIPLLFVFFFDLLRFFSLSYGTSSMALFPKISQVNVERVYILNLLVSKSKFISFSKMDKVDCPRLELVTDFILQMYVNGNSFKFTKLDIIDCLLSRVYPNTNISQVLCGNFLMYGKGHYLSDVASKMFFQFTIPQINLRLYTRDLSIIIYCFKSMFADGPSVIPVKLVNNQLIDDNSTKFLTMSFDIKGLEMLFFDDLKKSIIPLVKLTLESEKLEILNLPIEKRYSLIRCNCHLYYFNTNVGDWEPFIEKFIFNLEYITNPTGNGVSGSMNRRAGNQMANRITPQMDRMSGKRSSDDAIWKDFVSEYQLKITCNNNLMVNITPNFCQMLLYFLPILKSNLLHPPFMNNPNNINAHESDQLNVDGREDDDIEMSNYRYVNLTSYEYYGFIMDLYKSRREAFSDVLNIVSTTTPKQLDSLVNQLDKEVSSNEYCIYLVTKPPKYVLKKIAHELNCNQNLVQNDLLTTGSIMRTRSNLSNVNYASSHTSMNEEFNRSLFLNNGMVLSNIPLSKNCTVLLSVPIKDICVFNSLYMDGEARGTDNEQMFSQISSINTEESRGNSTDFETLNSIGSFNRTMGSDRNSIEEASVNRRSINTDIGRIDSDDSNRIKNGSITSEENVTHIDPSLNAMNPNTTLSSSQLNQRGSFLHNNMITPMSTSVTLRNSAMTNLGPDGMPIIRNNMVTNINESIVNNNIICQVLSPHPSHKLLLFTSTVRIYNKSGMPMVMCFLDYGFNHQYMYNLGDRTIPCNLLNQNDMQNFKQYTAGNIYSDQTEVSRQSTSNGAENDEGYFVVIPNDHMLSVPENVFLAESQIIFSFKPLYREKDREDPGELFSKLKKTMDNEPNLKQYYNKLVNTTGWCKMIDSSHHAGTRVRQCYCPDLGKNGFLYFVVSVDNKRSSLPANVNISEIVIYPSISVMNTLPIDLDIKLLSKDYNLQATKYAKDLQAKEDITYKLNRKGILHIYSVPPNESLALYIRLSSSALADMKLADGRSVVSEWCSRIDNIYGNSDSRSMFIIMVNGSVLELELIRFAGALPVNNLCIQGHLSLIINAPWLFIDRTGLNLVPQHYNRIFTLNNLSFLYDNNNNNYKLVSLNNPGAARYSVQSDRRYNSIRHGGSGYRPDEYFDDSEYDIKMPIIGGYGYTSIEIKGKRHCVCLITEKVYIPGLSHISSKITSALPEYLFTNNLTEVVYLRKDSRSESIQIMPNSTQSISHLTNVNYLMSQNSGSFTQMGRSEYKENCIEIKVGMETCWSNVIYLNEIYSGETFMALAKENSSKSQVYNITIIPKNGIKYIAINAIVTPSPTTLSASERTNDVRGYLLYNNSREIKVVMIRTFHKKDMKNGACFTAKYGQVISFGWPNPFVHKSKLVQVLLWLDKNTVAPSKPLIFNFSTPSFRFRRIELTTPEYHTNYSITILAENRIDYYIIIINPNVVGGPASMSIAPNTSHATNSSLGAATITAASQLLSRSRDLDLDEFDDNVLMDNHISDIKNEDMYVFDDENSIRSYQVVLQISQIGLSIVSQSQHEELFFLEMGGIMSLFMCKEDHQRLELKITDVQLDNQTELEMGKTILVNRSKVETSDTNFLQVYIDRPFSNCKDISIKKMFVSLDDLQVDFNDLLFTKIHSYYKECMINLFNDAQNSSSYPAVFGGYPRNYGSGYSGYGVNYNGVAYRAGFNDIGANRGIDNSPNNTNDNSNGGNRAGFHNWGRIDIEVIEGWLTMEKNSPTSSIEVNVSLPRSISIDYLYIEAFSLVVWCCFELEKLHMLGDLLRVGLRILSVSRNFELMGAPISFQREYVTISRTSVLSFWEQMKDKYLQASLSCIGSILGYSNLLNIPKLPLTVGRCTIELAADAVDSVSSGLGLVLSKFTFDKEYMKKRSSTKEVTSIKDGLCSAGKTIGEGLFSLTNIVTKPIEGAQKEGVEGFIKGLGKGLLGSIVKPIDKVGIAVSQVSRGIKANISKEEKFLVDQCRKPRMLWGEFAQIRGYSAQDAEIRDLLGVKYAKHIMDCLLIIKQQTGSRAKQVALLFYPSKVYLVDLSQSHGRRPYTIWKLQITNITEVRASSHGVIIKCGLEQYQVPCTRADMISNIHNSFQRAIKHASSQITLGPELFISA</sequence>
<reference evidence="5" key="1">
    <citation type="submission" date="2022-07" db="EMBL/GenBank/DDBJ databases">
        <title>Evaluation of T. orientalis genome assembly methods using nanopore sequencing and analysis of variation between genomes.</title>
        <authorList>
            <person name="Yam J."/>
            <person name="Micallef M.L."/>
            <person name="Liu M."/>
            <person name="Djordjevic S.P."/>
            <person name="Bogema D.R."/>
            <person name="Jenkins C."/>
        </authorList>
    </citation>
    <scope>NUCLEOTIDE SEQUENCE</scope>
    <source>
        <strain evidence="5">Fish Creek</strain>
    </source>
</reference>
<feature type="compositionally biased region" description="Polar residues" evidence="3">
    <location>
        <begin position="779"/>
        <end position="788"/>
    </location>
</feature>
<protein>
    <recommendedName>
        <fullName evidence="4">Chorein N-terminal domain-containing protein</fullName>
    </recommendedName>
</protein>
<evidence type="ECO:0000256" key="2">
    <source>
        <dbReference type="ARBA" id="ARBA00022448"/>
    </source>
</evidence>
<feature type="region of interest" description="Disordered" evidence="3">
    <location>
        <begin position="458"/>
        <end position="477"/>
    </location>
</feature>
<feature type="region of interest" description="Disordered" evidence="3">
    <location>
        <begin position="773"/>
        <end position="795"/>
    </location>
</feature>
<evidence type="ECO:0000313" key="5">
    <source>
        <dbReference type="EMBL" id="UKJ88692.2"/>
    </source>
</evidence>
<feature type="region of interest" description="Disordered" evidence="3">
    <location>
        <begin position="1349"/>
        <end position="1372"/>
    </location>
</feature>
<gene>
    <name evidence="5" type="ORF">MACJ_001936</name>
</gene>
<evidence type="ECO:0000256" key="1">
    <source>
        <dbReference type="ARBA" id="ARBA00006545"/>
    </source>
</evidence>
<dbReference type="GO" id="GO:0045053">
    <property type="term" value="P:protein retention in Golgi apparatus"/>
    <property type="evidence" value="ECO:0007669"/>
    <property type="project" value="TreeGrafter"/>
</dbReference>
<dbReference type="InterPro" id="IPR026854">
    <property type="entry name" value="VPS13_N"/>
</dbReference>
<evidence type="ECO:0000256" key="3">
    <source>
        <dbReference type="SAM" id="MobiDB-lite"/>
    </source>
</evidence>
<comment type="similarity">
    <text evidence="1">Belongs to the VPS13 family.</text>
</comment>
<dbReference type="GO" id="GO:0006623">
    <property type="term" value="P:protein targeting to vacuole"/>
    <property type="evidence" value="ECO:0007669"/>
    <property type="project" value="TreeGrafter"/>
</dbReference>
<name>A0A976QQ80_THEOR</name>
<dbReference type="EMBL" id="CP056066">
    <property type="protein sequence ID" value="UKJ88692.2"/>
    <property type="molecule type" value="Genomic_DNA"/>
</dbReference>
<organism evidence="5 6">
    <name type="scientific">Theileria orientalis</name>
    <dbReference type="NCBI Taxonomy" id="68886"/>
    <lineage>
        <taxon>Eukaryota</taxon>
        <taxon>Sar</taxon>
        <taxon>Alveolata</taxon>
        <taxon>Apicomplexa</taxon>
        <taxon>Aconoidasida</taxon>
        <taxon>Piroplasmida</taxon>
        <taxon>Theileriidae</taxon>
        <taxon>Theileria</taxon>
    </lineage>
</organism>
<dbReference type="InterPro" id="IPR026847">
    <property type="entry name" value="VPS13"/>
</dbReference>